<dbReference type="SMART" id="SM00387">
    <property type="entry name" value="HATPase_c"/>
    <property type="match status" value="1"/>
</dbReference>
<dbReference type="InterPro" id="IPR004358">
    <property type="entry name" value="Sig_transdc_His_kin-like_C"/>
</dbReference>
<proteinExistence type="predicted"/>
<keyword evidence="4" id="KW-0808">Transferase</keyword>
<dbReference type="FunFam" id="3.30.565.10:FF:000010">
    <property type="entry name" value="Sensor histidine kinase RcsC"/>
    <property type="match status" value="1"/>
</dbReference>
<sequence length="759" mass="83666">MADPEEEELLLRSVALQNAQSILVARQRAEQELLRTKEALEARTAELARSLAMMRATLESTTDGILVVDRDGHVTDFNEKLLLLWQLPREALAPMQHQVVLDRIAQRFEDPGRFLERVQEIQRTAPRESYDLLELADGRAFERFSKLQTVDDRDVGRVWTLRDITERRRAEVALQDETRVLELLNRTGSAIASTLDVQTLLQSITDAATQLSGAEFGAFFYNMQGEAGDAFQLCILSGAPREAFEPLGHPRATDLFGPTFRGEAPIRSDDVLLDPRYGRMAPHNGMPAGHLPVRSYLAVPVTSRAGEAIGGLFFGHSQRAVFTERTERLILGVAAQASVAIDNARLYEHVKRAADERARLLDGERASRAELERVSLMKDEFLATLSHELRTPLNSILGWSELLLEGGQDAELRQGLETIARNARAQAKLIDDLLDMNRIISGKVRLDVQRTDLTAVVDAAVDSVRPSVEAKEIRLRKIIDPLAGPVAGDPNRLQQVVWNLLSNAVKFTPRGGTIDVLLERVSSHIEITVNDSGVGISPEFLPQMFQRFRQADSSTTRRFGGLGLGLSIVKQLVELHGGTIHAESPGAGQGSTFVVCLPLQVVREAPDREHPTSAKAAPAPRGEIALAGIKVLVVEDEADARELMRHVLARSKAEVITASSAIEGFELLRTERPDVVVSDIGMPQKDGYQFMREVRSLPPSEGGRVPAIALTAFARSEDRTKAMLAGYQVHLAKPIEPRELAATIRSLAGRTGDVLERRE</sequence>
<evidence type="ECO:0000256" key="6">
    <source>
        <dbReference type="PROSITE-ProRule" id="PRU00169"/>
    </source>
</evidence>
<dbReference type="EC" id="2.7.13.3" evidence="2"/>
<dbReference type="Gene3D" id="3.40.50.2300">
    <property type="match status" value="1"/>
</dbReference>
<evidence type="ECO:0000256" key="4">
    <source>
        <dbReference type="ARBA" id="ARBA00022679"/>
    </source>
</evidence>
<dbReference type="CDD" id="cd17580">
    <property type="entry name" value="REC_2_DhkD-like"/>
    <property type="match status" value="1"/>
</dbReference>
<evidence type="ECO:0000313" key="10">
    <source>
        <dbReference type="EMBL" id="KYF65885.1"/>
    </source>
</evidence>
<dbReference type="SMART" id="SM00448">
    <property type="entry name" value="REC"/>
    <property type="match status" value="1"/>
</dbReference>
<dbReference type="Pfam" id="PF13185">
    <property type="entry name" value="GAF_2"/>
    <property type="match status" value="1"/>
</dbReference>
<dbReference type="PANTHER" id="PTHR43547:SF2">
    <property type="entry name" value="HYBRID SIGNAL TRANSDUCTION HISTIDINE KINASE C"/>
    <property type="match status" value="1"/>
</dbReference>
<protein>
    <recommendedName>
        <fullName evidence="2">histidine kinase</fullName>
        <ecNumber evidence="2">2.7.13.3</ecNumber>
    </recommendedName>
</protein>
<dbReference type="CDD" id="cd00082">
    <property type="entry name" value="HisKA"/>
    <property type="match status" value="1"/>
</dbReference>
<dbReference type="InterPro" id="IPR003018">
    <property type="entry name" value="GAF"/>
</dbReference>
<name>A0A150QD41_SORCE</name>
<dbReference type="Pfam" id="PF12860">
    <property type="entry name" value="PAS_7"/>
    <property type="match status" value="1"/>
</dbReference>
<evidence type="ECO:0000256" key="3">
    <source>
        <dbReference type="ARBA" id="ARBA00022553"/>
    </source>
</evidence>
<dbReference type="InterPro" id="IPR036097">
    <property type="entry name" value="HisK_dim/P_sf"/>
</dbReference>
<dbReference type="PRINTS" id="PR00344">
    <property type="entry name" value="BCTRLSENSOR"/>
</dbReference>
<evidence type="ECO:0000259" key="9">
    <source>
        <dbReference type="PROSITE" id="PS50112"/>
    </source>
</evidence>
<dbReference type="Gene3D" id="3.30.450.20">
    <property type="entry name" value="PAS domain"/>
    <property type="match status" value="1"/>
</dbReference>
<evidence type="ECO:0000256" key="1">
    <source>
        <dbReference type="ARBA" id="ARBA00000085"/>
    </source>
</evidence>
<accession>A0A150QD41</accession>
<dbReference type="Gene3D" id="1.10.287.130">
    <property type="match status" value="1"/>
</dbReference>
<dbReference type="SUPFAM" id="SSF55785">
    <property type="entry name" value="PYP-like sensor domain (PAS domain)"/>
    <property type="match status" value="1"/>
</dbReference>
<dbReference type="Pfam" id="PF02518">
    <property type="entry name" value="HATPase_c"/>
    <property type="match status" value="1"/>
</dbReference>
<feature type="domain" description="PAS" evidence="9">
    <location>
        <begin position="50"/>
        <end position="92"/>
    </location>
</feature>
<evidence type="ECO:0000313" key="11">
    <source>
        <dbReference type="Proteomes" id="UP000075260"/>
    </source>
</evidence>
<dbReference type="SMART" id="SM00388">
    <property type="entry name" value="HisKA"/>
    <property type="match status" value="1"/>
</dbReference>
<dbReference type="InterPro" id="IPR003661">
    <property type="entry name" value="HisK_dim/P_dom"/>
</dbReference>
<dbReference type="InterPro" id="IPR000014">
    <property type="entry name" value="PAS"/>
</dbReference>
<evidence type="ECO:0000259" key="8">
    <source>
        <dbReference type="PROSITE" id="PS50110"/>
    </source>
</evidence>
<evidence type="ECO:0000259" key="7">
    <source>
        <dbReference type="PROSITE" id="PS50109"/>
    </source>
</evidence>
<dbReference type="InterPro" id="IPR029016">
    <property type="entry name" value="GAF-like_dom_sf"/>
</dbReference>
<dbReference type="Pfam" id="PF00072">
    <property type="entry name" value="Response_reg"/>
    <property type="match status" value="1"/>
</dbReference>
<keyword evidence="5 10" id="KW-0418">Kinase</keyword>
<dbReference type="SUPFAM" id="SSF47384">
    <property type="entry name" value="Homodimeric domain of signal transducing histidine kinase"/>
    <property type="match status" value="1"/>
</dbReference>
<dbReference type="PROSITE" id="PS50109">
    <property type="entry name" value="HIS_KIN"/>
    <property type="match status" value="1"/>
</dbReference>
<evidence type="ECO:0000256" key="5">
    <source>
        <dbReference type="ARBA" id="ARBA00022777"/>
    </source>
</evidence>
<comment type="catalytic activity">
    <reaction evidence="1">
        <text>ATP + protein L-histidine = ADP + protein N-phospho-L-histidine.</text>
        <dbReference type="EC" id="2.7.13.3"/>
    </reaction>
</comment>
<dbReference type="RefSeq" id="WP_061610866.1">
    <property type="nucleotide sequence ID" value="NZ_JEMA01000790.1"/>
</dbReference>
<dbReference type="Pfam" id="PF00512">
    <property type="entry name" value="HisKA"/>
    <property type="match status" value="1"/>
</dbReference>
<dbReference type="NCBIfam" id="TIGR00229">
    <property type="entry name" value="sensory_box"/>
    <property type="match status" value="1"/>
</dbReference>
<dbReference type="PROSITE" id="PS50112">
    <property type="entry name" value="PAS"/>
    <property type="match status" value="1"/>
</dbReference>
<dbReference type="Proteomes" id="UP000075260">
    <property type="component" value="Unassembled WGS sequence"/>
</dbReference>
<feature type="domain" description="Response regulatory" evidence="8">
    <location>
        <begin position="630"/>
        <end position="748"/>
    </location>
</feature>
<keyword evidence="3 6" id="KW-0597">Phosphoprotein</keyword>
<dbReference type="Gene3D" id="3.30.565.10">
    <property type="entry name" value="Histidine kinase-like ATPase, C-terminal domain"/>
    <property type="match status" value="1"/>
</dbReference>
<organism evidence="10 11">
    <name type="scientific">Sorangium cellulosum</name>
    <name type="common">Polyangium cellulosum</name>
    <dbReference type="NCBI Taxonomy" id="56"/>
    <lineage>
        <taxon>Bacteria</taxon>
        <taxon>Pseudomonadati</taxon>
        <taxon>Myxococcota</taxon>
        <taxon>Polyangia</taxon>
        <taxon>Polyangiales</taxon>
        <taxon>Polyangiaceae</taxon>
        <taxon>Sorangium</taxon>
    </lineage>
</organism>
<dbReference type="OrthoDB" id="174578at2"/>
<comment type="caution">
    <text evidence="10">The sequence shown here is derived from an EMBL/GenBank/DDBJ whole genome shotgun (WGS) entry which is preliminary data.</text>
</comment>
<dbReference type="InterPro" id="IPR003594">
    <property type="entry name" value="HATPase_dom"/>
</dbReference>
<dbReference type="CDD" id="cd00130">
    <property type="entry name" value="PAS"/>
    <property type="match status" value="1"/>
</dbReference>
<dbReference type="InterPro" id="IPR011006">
    <property type="entry name" value="CheY-like_superfamily"/>
</dbReference>
<dbReference type="SUPFAM" id="SSF55781">
    <property type="entry name" value="GAF domain-like"/>
    <property type="match status" value="1"/>
</dbReference>
<reference evidence="10 11" key="1">
    <citation type="submission" date="2014-02" db="EMBL/GenBank/DDBJ databases">
        <title>The small core and large imbalanced accessory genome model reveals a collaborative survival strategy of Sorangium cellulosum strains in nature.</title>
        <authorList>
            <person name="Han K."/>
            <person name="Peng R."/>
            <person name="Blom J."/>
            <person name="Li Y.-Z."/>
        </authorList>
    </citation>
    <scope>NUCLEOTIDE SEQUENCE [LARGE SCALE GENOMIC DNA]</scope>
    <source>
        <strain evidence="10 11">So0008-312</strain>
    </source>
</reference>
<feature type="domain" description="Histidine kinase" evidence="7">
    <location>
        <begin position="384"/>
        <end position="601"/>
    </location>
</feature>
<dbReference type="InterPro" id="IPR035965">
    <property type="entry name" value="PAS-like_dom_sf"/>
</dbReference>
<dbReference type="SMART" id="SM00065">
    <property type="entry name" value="GAF"/>
    <property type="match status" value="1"/>
</dbReference>
<dbReference type="SUPFAM" id="SSF52172">
    <property type="entry name" value="CheY-like"/>
    <property type="match status" value="1"/>
</dbReference>
<feature type="modified residue" description="4-aspartylphosphate" evidence="6">
    <location>
        <position position="679"/>
    </location>
</feature>
<dbReference type="InterPro" id="IPR005467">
    <property type="entry name" value="His_kinase_dom"/>
</dbReference>
<dbReference type="InterPro" id="IPR001789">
    <property type="entry name" value="Sig_transdc_resp-reg_receiver"/>
</dbReference>
<dbReference type="PANTHER" id="PTHR43547">
    <property type="entry name" value="TWO-COMPONENT HISTIDINE KINASE"/>
    <property type="match status" value="1"/>
</dbReference>
<dbReference type="SUPFAM" id="SSF55874">
    <property type="entry name" value="ATPase domain of HSP90 chaperone/DNA topoisomerase II/histidine kinase"/>
    <property type="match status" value="1"/>
</dbReference>
<gene>
    <name evidence="10" type="ORF">BE15_32275</name>
</gene>
<dbReference type="EMBL" id="JEMA01000790">
    <property type="protein sequence ID" value="KYF65885.1"/>
    <property type="molecule type" value="Genomic_DNA"/>
</dbReference>
<dbReference type="SMART" id="SM00091">
    <property type="entry name" value="PAS"/>
    <property type="match status" value="1"/>
</dbReference>
<evidence type="ECO:0000256" key="2">
    <source>
        <dbReference type="ARBA" id="ARBA00012438"/>
    </source>
</evidence>
<dbReference type="GO" id="GO:0000155">
    <property type="term" value="F:phosphorelay sensor kinase activity"/>
    <property type="evidence" value="ECO:0007669"/>
    <property type="project" value="InterPro"/>
</dbReference>
<dbReference type="CDD" id="cd16922">
    <property type="entry name" value="HATPase_EvgS-ArcB-TorS-like"/>
    <property type="match status" value="1"/>
</dbReference>
<dbReference type="AlphaFoldDB" id="A0A150QD41"/>
<dbReference type="InterPro" id="IPR036890">
    <property type="entry name" value="HATPase_C_sf"/>
</dbReference>
<dbReference type="Gene3D" id="3.30.450.40">
    <property type="match status" value="1"/>
</dbReference>
<dbReference type="PROSITE" id="PS50110">
    <property type="entry name" value="RESPONSE_REGULATORY"/>
    <property type="match status" value="1"/>
</dbReference>